<feature type="region of interest" description="Disordered" evidence="1">
    <location>
        <begin position="62"/>
        <end position="233"/>
    </location>
</feature>
<feature type="compositionally biased region" description="Acidic residues" evidence="1">
    <location>
        <begin position="257"/>
        <end position="279"/>
    </location>
</feature>
<name>A0A1B2JFM7_PICPA</name>
<feature type="signal peptide" evidence="2">
    <location>
        <begin position="1"/>
        <end position="16"/>
    </location>
</feature>
<feature type="compositionally biased region" description="Acidic residues" evidence="1">
    <location>
        <begin position="286"/>
        <end position="344"/>
    </location>
</feature>
<feature type="region of interest" description="Disordered" evidence="1">
    <location>
        <begin position="249"/>
        <end position="465"/>
    </location>
</feature>
<protein>
    <submittedName>
        <fullName evidence="3">BA75_04122T0</fullName>
    </submittedName>
</protein>
<feature type="compositionally biased region" description="Acidic residues" evidence="1">
    <location>
        <begin position="195"/>
        <end position="209"/>
    </location>
</feature>
<keyword evidence="2" id="KW-0732">Signal</keyword>
<evidence type="ECO:0000313" key="4">
    <source>
        <dbReference type="Proteomes" id="UP000094565"/>
    </source>
</evidence>
<dbReference type="Proteomes" id="UP000094565">
    <property type="component" value="Chromosome 3"/>
</dbReference>
<feature type="chain" id="PRO_5008539475" evidence="2">
    <location>
        <begin position="17"/>
        <end position="491"/>
    </location>
</feature>
<organism evidence="3 4">
    <name type="scientific">Komagataella pastoris</name>
    <name type="common">Yeast</name>
    <name type="synonym">Pichia pastoris</name>
    <dbReference type="NCBI Taxonomy" id="4922"/>
    <lineage>
        <taxon>Eukaryota</taxon>
        <taxon>Fungi</taxon>
        <taxon>Dikarya</taxon>
        <taxon>Ascomycota</taxon>
        <taxon>Saccharomycotina</taxon>
        <taxon>Pichiomycetes</taxon>
        <taxon>Pichiales</taxon>
        <taxon>Pichiaceae</taxon>
        <taxon>Komagataella</taxon>
    </lineage>
</organism>
<dbReference type="EMBL" id="CP014586">
    <property type="protein sequence ID" value="ANZ76874.1"/>
    <property type="molecule type" value="Genomic_DNA"/>
</dbReference>
<gene>
    <name evidence="3" type="ORF">ATY40_BA7504122</name>
</gene>
<feature type="compositionally biased region" description="Basic residues" evidence="1">
    <location>
        <begin position="71"/>
        <end position="86"/>
    </location>
</feature>
<feature type="compositionally biased region" description="Low complexity" evidence="1">
    <location>
        <begin position="383"/>
        <end position="406"/>
    </location>
</feature>
<dbReference type="AlphaFoldDB" id="A0A1B2JFM7"/>
<reference evidence="3 4" key="1">
    <citation type="submission" date="2016-02" db="EMBL/GenBank/DDBJ databases">
        <title>Comparative genomic and transcriptomic foundation for Pichia pastoris.</title>
        <authorList>
            <person name="Love K.R."/>
            <person name="Shah K.A."/>
            <person name="Whittaker C.A."/>
            <person name="Wu J."/>
            <person name="Bartlett M.C."/>
            <person name="Ma D."/>
            <person name="Leeson R.L."/>
            <person name="Priest M."/>
            <person name="Young S.K."/>
            <person name="Love J.C."/>
        </authorList>
    </citation>
    <scope>NUCLEOTIDE SEQUENCE [LARGE SCALE GENOMIC DNA]</scope>
    <source>
        <strain evidence="3 4">ATCC 28485</strain>
    </source>
</reference>
<evidence type="ECO:0000256" key="1">
    <source>
        <dbReference type="SAM" id="MobiDB-lite"/>
    </source>
</evidence>
<evidence type="ECO:0000256" key="2">
    <source>
        <dbReference type="SAM" id="SignalP"/>
    </source>
</evidence>
<sequence>MNLLILTEIFLSLVAASVSTPSPTEKMENSGVEPLDSDQIFLQVVNVPWNLVDTDDSQWSLTKRNNSRQLKAQRIREKKTRSRNRRLGASSVHTASRRRNPGNSYPSHKTVSRKGSVVKKKRPAAQRQKKGRRKSSADNSAKYAESQRPSLDFGRDSFDTRSGIEYQNRFKDGRVKRSDEKYPPQIASPTKISPDEEFPNEVSPDDSGPEEPKEHEVDESEVEHMDFHGEELMKKVGKGIKKIFRKIKEKKEAREKDDEEGKEVEDDEKEEEEEEEDEESSYHDDYEVDDCDDDIEETEEYEEYETESESESESDDCDDSETASETDDDSDSDSDCDSDDDCDNTVDGYKAIRIESPGSKPKIIRMKNNLKLDTFDPTESHISVPPKKSSTSKSSQPTSSANPSHSVHSISSKYRSAHPPKATKSLNDKKLNRNLTDEKLKQQKLVQQEFQPRTGDIYLPEDENEHSSSGFKYSYPIGLLLGGPIIAVLIM</sequence>
<feature type="compositionally biased region" description="Basic and acidic residues" evidence="1">
    <location>
        <begin position="426"/>
        <end position="441"/>
    </location>
</feature>
<keyword evidence="4" id="KW-1185">Reference proteome</keyword>
<feature type="compositionally biased region" description="Basic and acidic residues" evidence="1">
    <location>
        <begin position="168"/>
        <end position="182"/>
    </location>
</feature>
<accession>A0A1B2JFM7</accession>
<evidence type="ECO:0000313" key="3">
    <source>
        <dbReference type="EMBL" id="ANZ76874.1"/>
    </source>
</evidence>
<feature type="compositionally biased region" description="Basic residues" evidence="1">
    <location>
        <begin position="110"/>
        <end position="134"/>
    </location>
</feature>
<proteinExistence type="predicted"/>
<feature type="compositionally biased region" description="Basic and acidic residues" evidence="1">
    <location>
        <begin position="210"/>
        <end position="233"/>
    </location>
</feature>